<dbReference type="PANTHER" id="PTHR35008:SF8">
    <property type="entry name" value="ALCOHOL DEHYDROGENASE CYTOCHROME C SUBUNIT"/>
    <property type="match status" value="1"/>
</dbReference>
<proteinExistence type="predicted"/>
<evidence type="ECO:0000313" key="8">
    <source>
        <dbReference type="Proteomes" id="UP000005019"/>
    </source>
</evidence>
<keyword evidence="5" id="KW-0732">Signal</keyword>
<evidence type="ECO:0000259" key="6">
    <source>
        <dbReference type="PROSITE" id="PS51007"/>
    </source>
</evidence>
<organism evidence="7 8">
    <name type="scientific">Methyloversatilis universalis (strain ATCC BAA-1314 / DSM 25237 / JCM 13912 / CCUG 52030 / FAM5)</name>
    <dbReference type="NCBI Taxonomy" id="1000565"/>
    <lineage>
        <taxon>Bacteria</taxon>
        <taxon>Pseudomonadati</taxon>
        <taxon>Pseudomonadota</taxon>
        <taxon>Betaproteobacteria</taxon>
        <taxon>Nitrosomonadales</taxon>
        <taxon>Sterolibacteriaceae</taxon>
        <taxon>Methyloversatilis</taxon>
    </lineage>
</organism>
<dbReference type="STRING" id="1000565.METUNv1_01899"/>
<keyword evidence="3 4" id="KW-0408">Iron</keyword>
<dbReference type="Pfam" id="PF13442">
    <property type="entry name" value="Cytochrome_CBB3"/>
    <property type="match status" value="1"/>
</dbReference>
<feature type="signal peptide" evidence="5">
    <location>
        <begin position="1"/>
        <end position="29"/>
    </location>
</feature>
<dbReference type="Gene3D" id="1.10.760.10">
    <property type="entry name" value="Cytochrome c-like domain"/>
    <property type="match status" value="1"/>
</dbReference>
<keyword evidence="8" id="KW-1185">Reference proteome</keyword>
<evidence type="ECO:0000256" key="1">
    <source>
        <dbReference type="ARBA" id="ARBA00022617"/>
    </source>
</evidence>
<dbReference type="InterPro" id="IPR036909">
    <property type="entry name" value="Cyt_c-like_dom_sf"/>
</dbReference>
<keyword evidence="1 4" id="KW-0349">Heme</keyword>
<name>F5RC96_METUF</name>
<keyword evidence="2 4" id="KW-0479">Metal-binding</keyword>
<dbReference type="AlphaFoldDB" id="F5RC96"/>
<sequence length="188" mass="19475">MAGSAIPTEVRIGACALLAALVAGMSGCAAPSLTPQENAPHLGRPADPQVLARQRLNVFPDGSGLPTGRGTVAEGGALYARHCAACHGRDARGGSAEELAGAVRPLNDPDADRTIGSYWPHATTLFDFIRRAKPMGAPGTLSADEVYALCAWLLHANGVVPADAVMDAQSLPAVRMPNRDGFIRIEAD</sequence>
<evidence type="ECO:0000256" key="3">
    <source>
        <dbReference type="ARBA" id="ARBA00023004"/>
    </source>
</evidence>
<comment type="caution">
    <text evidence="7">The sequence shown here is derived from an EMBL/GenBank/DDBJ whole genome shotgun (WGS) entry which is preliminary data.</text>
</comment>
<evidence type="ECO:0000313" key="7">
    <source>
        <dbReference type="EMBL" id="EGK71676.1"/>
    </source>
</evidence>
<feature type="domain" description="Cytochrome c" evidence="6">
    <location>
        <begin position="70"/>
        <end position="157"/>
    </location>
</feature>
<dbReference type="InterPro" id="IPR009056">
    <property type="entry name" value="Cyt_c-like_dom"/>
</dbReference>
<protein>
    <submittedName>
        <fullName evidence="7">Sulfite oxidase cytochrome subunit</fullName>
    </submittedName>
</protein>
<evidence type="ECO:0000256" key="2">
    <source>
        <dbReference type="ARBA" id="ARBA00022723"/>
    </source>
</evidence>
<feature type="chain" id="PRO_5003331421" evidence="5">
    <location>
        <begin position="30"/>
        <end position="188"/>
    </location>
</feature>
<evidence type="ECO:0000256" key="5">
    <source>
        <dbReference type="SAM" id="SignalP"/>
    </source>
</evidence>
<dbReference type="Proteomes" id="UP000005019">
    <property type="component" value="Unassembled WGS sequence"/>
</dbReference>
<dbReference type="eggNOG" id="COG2010">
    <property type="taxonomic scope" value="Bacteria"/>
</dbReference>
<dbReference type="InterPro" id="IPR051459">
    <property type="entry name" value="Cytochrome_c-type_DH"/>
</dbReference>
<dbReference type="GO" id="GO:0009055">
    <property type="term" value="F:electron transfer activity"/>
    <property type="evidence" value="ECO:0007669"/>
    <property type="project" value="InterPro"/>
</dbReference>
<reference evidence="7 8" key="1">
    <citation type="journal article" date="2011" name="J. Bacteriol.">
        <title>Genome sequence of Methyloversatilis universalis FAM5T, a methylotrophic representative of the order Rhodocyclales.</title>
        <authorList>
            <person name="Kittichotirat W."/>
            <person name="Good N.M."/>
            <person name="Hall R."/>
            <person name="Bringel F."/>
            <person name="Lajus A."/>
            <person name="Medigue C."/>
            <person name="Smalley N.E."/>
            <person name="Beck D."/>
            <person name="Bumgarner R."/>
            <person name="Vuilleumier S."/>
            <person name="Kalyuzhnaya M.G."/>
        </authorList>
    </citation>
    <scope>NUCLEOTIDE SEQUENCE [LARGE SCALE GENOMIC DNA]</scope>
    <source>
        <strain evidence="8">ATCC BAA-1314 / JCM 13912 / FAM5</strain>
    </source>
</reference>
<dbReference type="EMBL" id="AFHG01000048">
    <property type="protein sequence ID" value="EGK71676.1"/>
    <property type="molecule type" value="Genomic_DNA"/>
</dbReference>
<dbReference type="GO" id="GO:0046872">
    <property type="term" value="F:metal ion binding"/>
    <property type="evidence" value="ECO:0007669"/>
    <property type="project" value="UniProtKB-KW"/>
</dbReference>
<evidence type="ECO:0000256" key="4">
    <source>
        <dbReference type="PROSITE-ProRule" id="PRU00433"/>
    </source>
</evidence>
<dbReference type="PANTHER" id="PTHR35008">
    <property type="entry name" value="BLL4482 PROTEIN-RELATED"/>
    <property type="match status" value="1"/>
</dbReference>
<accession>F5RC96</accession>
<dbReference type="GO" id="GO:0020037">
    <property type="term" value="F:heme binding"/>
    <property type="evidence" value="ECO:0007669"/>
    <property type="project" value="InterPro"/>
</dbReference>
<dbReference type="PROSITE" id="PS51007">
    <property type="entry name" value="CYTC"/>
    <property type="match status" value="1"/>
</dbReference>
<dbReference type="SUPFAM" id="SSF46626">
    <property type="entry name" value="Cytochrome c"/>
    <property type="match status" value="1"/>
</dbReference>
<gene>
    <name evidence="7" type="ORF">METUNv1_01899</name>
</gene>